<keyword evidence="5 7" id="KW-1133">Transmembrane helix</keyword>
<name>A0ABW9QPQ4_9ACTN</name>
<dbReference type="InterPro" id="IPR000515">
    <property type="entry name" value="MetI-like"/>
</dbReference>
<dbReference type="SUPFAM" id="SSF161098">
    <property type="entry name" value="MetI-like"/>
    <property type="match status" value="1"/>
</dbReference>
<proteinExistence type="inferred from homology"/>
<feature type="domain" description="ABC transmembrane type-1" evidence="9">
    <location>
        <begin position="75"/>
        <end position="257"/>
    </location>
</feature>
<keyword evidence="6 7" id="KW-0472">Membrane</keyword>
<evidence type="ECO:0000259" key="9">
    <source>
        <dbReference type="PROSITE" id="PS50928"/>
    </source>
</evidence>
<evidence type="ECO:0000256" key="4">
    <source>
        <dbReference type="ARBA" id="ARBA00022692"/>
    </source>
</evidence>
<feature type="transmembrane region" description="Helical" evidence="7">
    <location>
        <begin position="82"/>
        <end position="103"/>
    </location>
</feature>
<dbReference type="EMBL" id="WJHE01000139">
    <property type="protein sequence ID" value="MST31800.1"/>
    <property type="molecule type" value="Genomic_DNA"/>
</dbReference>
<keyword evidence="2 7" id="KW-0813">Transport</keyword>
<evidence type="ECO:0000256" key="2">
    <source>
        <dbReference type="ARBA" id="ARBA00022448"/>
    </source>
</evidence>
<evidence type="ECO:0000313" key="11">
    <source>
        <dbReference type="Proteomes" id="UP000437736"/>
    </source>
</evidence>
<dbReference type="CDD" id="cd06261">
    <property type="entry name" value="TM_PBP2"/>
    <property type="match status" value="1"/>
</dbReference>
<feature type="transmembrane region" description="Helical" evidence="7">
    <location>
        <begin position="141"/>
        <end position="163"/>
    </location>
</feature>
<feature type="region of interest" description="Disordered" evidence="8">
    <location>
        <begin position="1"/>
        <end position="20"/>
    </location>
</feature>
<feature type="transmembrane region" description="Helical" evidence="7">
    <location>
        <begin position="110"/>
        <end position="135"/>
    </location>
</feature>
<protein>
    <submittedName>
        <fullName evidence="10">ABC transporter permease subunit</fullName>
    </submittedName>
</protein>
<dbReference type="InterPro" id="IPR035906">
    <property type="entry name" value="MetI-like_sf"/>
</dbReference>
<keyword evidence="11" id="KW-1185">Reference proteome</keyword>
<comment type="similarity">
    <text evidence="7">Belongs to the binding-protein-dependent transport system permease family.</text>
</comment>
<reference evidence="10 11" key="1">
    <citation type="submission" date="2019-11" db="EMBL/GenBank/DDBJ databases">
        <title>Acidiferrimicrobium australis gen. nov., sp. nov., an acidophilic and obligately heterotrophic, member of the Actinobacteria that catalyses dissimilatory oxido- reduction of iron isolated from metal-rich acidic water in Chile.</title>
        <authorList>
            <person name="Gonzalez D."/>
            <person name="Huber K."/>
            <person name="Hedrich S."/>
            <person name="Rojas-Villalobos C."/>
            <person name="Quatrini R."/>
            <person name="Dinamarca M.A."/>
            <person name="Schwarz A."/>
            <person name="Canales C."/>
            <person name="Nancucheo I."/>
        </authorList>
    </citation>
    <scope>NUCLEOTIDE SEQUENCE [LARGE SCALE GENOMIC DNA]</scope>
    <source>
        <strain evidence="10 11">USS-CCA1</strain>
    </source>
</reference>
<evidence type="ECO:0000313" key="10">
    <source>
        <dbReference type="EMBL" id="MST31800.1"/>
    </source>
</evidence>
<dbReference type="Pfam" id="PF00528">
    <property type="entry name" value="BPD_transp_1"/>
    <property type="match status" value="1"/>
</dbReference>
<feature type="transmembrane region" description="Helical" evidence="7">
    <location>
        <begin position="238"/>
        <end position="260"/>
    </location>
</feature>
<sequence>MTALAPPPQAVAAAPPAGRRGPLDRAWPPVALLAALVAVWEAVTAGLRINPTVLPGPVLVVTGTWSERAQLLPAMATTSLEALLGLALAAVVALPLAVSIDAWRGVRSSVYPLIVASQTLPVIVLAPLVVIWFGFGLWPKVALVALFSFFPIAVGAVQGLGSADRDVLDLLRTMRASRWQLLTKVKLPSALPQVFTGLKISVTYAFTSAIVAEWVGATSGLGPFMTAAAQDAPRRTDVVLGGTVVTAVLTVALFAVVAALQRAAMPWRPRSRA</sequence>
<comment type="subcellular location">
    <subcellularLocation>
        <location evidence="1 7">Cell membrane</location>
        <topology evidence="1 7">Multi-pass membrane protein</topology>
    </subcellularLocation>
</comment>
<accession>A0ABW9QPQ4</accession>
<comment type="caution">
    <text evidence="10">The sequence shown here is derived from an EMBL/GenBank/DDBJ whole genome shotgun (WGS) entry which is preliminary data.</text>
</comment>
<evidence type="ECO:0000256" key="7">
    <source>
        <dbReference type="RuleBase" id="RU363032"/>
    </source>
</evidence>
<keyword evidence="3" id="KW-1003">Cell membrane</keyword>
<evidence type="ECO:0000256" key="1">
    <source>
        <dbReference type="ARBA" id="ARBA00004651"/>
    </source>
</evidence>
<dbReference type="Gene3D" id="1.10.3720.10">
    <property type="entry name" value="MetI-like"/>
    <property type="match status" value="1"/>
</dbReference>
<gene>
    <name evidence="10" type="ORF">GHK86_03530</name>
</gene>
<dbReference type="PROSITE" id="PS50928">
    <property type="entry name" value="ABC_TM1"/>
    <property type="match status" value="1"/>
</dbReference>
<evidence type="ECO:0000256" key="8">
    <source>
        <dbReference type="SAM" id="MobiDB-lite"/>
    </source>
</evidence>
<feature type="transmembrane region" description="Helical" evidence="7">
    <location>
        <begin position="202"/>
        <end position="226"/>
    </location>
</feature>
<evidence type="ECO:0000256" key="6">
    <source>
        <dbReference type="ARBA" id="ARBA00023136"/>
    </source>
</evidence>
<evidence type="ECO:0000256" key="5">
    <source>
        <dbReference type="ARBA" id="ARBA00022989"/>
    </source>
</evidence>
<dbReference type="PANTHER" id="PTHR30151">
    <property type="entry name" value="ALKANE SULFONATE ABC TRANSPORTER-RELATED, MEMBRANE SUBUNIT"/>
    <property type="match status" value="1"/>
</dbReference>
<dbReference type="Proteomes" id="UP000437736">
    <property type="component" value="Unassembled WGS sequence"/>
</dbReference>
<evidence type="ECO:0000256" key="3">
    <source>
        <dbReference type="ARBA" id="ARBA00022475"/>
    </source>
</evidence>
<dbReference type="PANTHER" id="PTHR30151:SF20">
    <property type="entry name" value="ABC TRANSPORTER PERMEASE PROTEIN HI_0355-RELATED"/>
    <property type="match status" value="1"/>
</dbReference>
<keyword evidence="4 7" id="KW-0812">Transmembrane</keyword>
<organism evidence="10 11">
    <name type="scientific">Acidiferrimicrobium australe</name>
    <dbReference type="NCBI Taxonomy" id="2664430"/>
    <lineage>
        <taxon>Bacteria</taxon>
        <taxon>Bacillati</taxon>
        <taxon>Actinomycetota</taxon>
        <taxon>Acidimicrobiia</taxon>
        <taxon>Acidimicrobiales</taxon>
        <taxon>Acidimicrobiaceae</taxon>
        <taxon>Acidiferrimicrobium</taxon>
    </lineage>
</organism>